<organism evidence="3 4">
    <name type="scientific">Serratia marcescens</name>
    <dbReference type="NCBI Taxonomy" id="615"/>
    <lineage>
        <taxon>Bacteria</taxon>
        <taxon>Pseudomonadati</taxon>
        <taxon>Pseudomonadota</taxon>
        <taxon>Gammaproteobacteria</taxon>
        <taxon>Enterobacterales</taxon>
        <taxon>Yersiniaceae</taxon>
        <taxon>Serratia</taxon>
    </lineage>
</organism>
<name>A0AB33GAP0_SERMA</name>
<protein>
    <submittedName>
        <fullName evidence="3">Terminase</fullName>
    </submittedName>
</protein>
<keyword evidence="1" id="KW-0175">Coiled coil</keyword>
<dbReference type="Pfam" id="PF03592">
    <property type="entry name" value="Terminase_2"/>
    <property type="match status" value="1"/>
</dbReference>
<evidence type="ECO:0000256" key="1">
    <source>
        <dbReference type="SAM" id="Coils"/>
    </source>
</evidence>
<dbReference type="AlphaFoldDB" id="A0AB33GAP0"/>
<dbReference type="Gene3D" id="1.10.10.1400">
    <property type="entry name" value="Terminase, small subunit, N-terminal DNA-binding domain, HTH motif"/>
    <property type="match status" value="1"/>
</dbReference>
<dbReference type="InterPro" id="IPR005335">
    <property type="entry name" value="Terminase_ssu"/>
</dbReference>
<evidence type="ECO:0000256" key="2">
    <source>
        <dbReference type="SAM" id="MobiDB-lite"/>
    </source>
</evidence>
<dbReference type="Proteomes" id="UP000245399">
    <property type="component" value="Chromosome"/>
</dbReference>
<accession>A0AB33GAP0</accession>
<sequence>MRKQNHQRILPGHPDYYPLVVFLWSNAMSKPEESGLERDYCAGQLSLREMAKIYGISEAAIRKRAKKHGWVRSEKTGTQPGTQVRKKGTQKEKVRTKPKAAGKTSEKGEVELTVDPDEYGLTLQQAWFVHWCVVSKSRVEAYRLAGYEGTGNTAYVGASRLYRRDSVRRAIRDLQERTAKRYQADLDDLINQLVAITKADPNDLMQYRRVNCRYCWGEGHKYQWRDLGEQLKAEKKAEADNRPPPDLSGGIGFIENMDPNPDCPHCNGEGEGYVHIHDTRDHVGDARFYFTGVKETKFGIEIQTEDKKAARAMLIQLITKLDLNNPASDVPRGLDDFYADIGQSKPESSAPAVLDDKGEE</sequence>
<feature type="region of interest" description="Disordered" evidence="2">
    <location>
        <begin position="67"/>
        <end position="107"/>
    </location>
</feature>
<gene>
    <name evidence="3" type="ORF">DKC05_27615</name>
</gene>
<proteinExistence type="predicted"/>
<feature type="region of interest" description="Disordered" evidence="2">
    <location>
        <begin position="337"/>
        <end position="360"/>
    </location>
</feature>
<dbReference type="RefSeq" id="WP_053056871.1">
    <property type="nucleotide sequence ID" value="NZ_CP011642.1"/>
</dbReference>
<reference evidence="3 4" key="1">
    <citation type="submission" date="2018-05" db="EMBL/GenBank/DDBJ databases">
        <title>Klebsiella quasipneumonaiae provides a window into carbapenemase gene transfer, plasmid rearrangements and nosocomial acquisition from the hospital environment.</title>
        <authorList>
            <person name="Mathers A.J."/>
            <person name="Vegesana K."/>
            <person name="Stoesser N."/>
            <person name="Crook D."/>
            <person name="Vaughan A."/>
            <person name="Barry K."/>
            <person name="Parikh H."/>
            <person name="Sebra R."/>
            <person name="Kotay S."/>
            <person name="Walker A.S."/>
            <person name="Sheppard A.E."/>
        </authorList>
    </citation>
    <scope>NUCLEOTIDE SEQUENCE [LARGE SCALE GENOMIC DNA]</scope>
    <source>
        <strain evidence="3 4">CAV1761</strain>
    </source>
</reference>
<evidence type="ECO:0000313" key="3">
    <source>
        <dbReference type="EMBL" id="AWL71147.1"/>
    </source>
</evidence>
<dbReference type="GO" id="GO:0051276">
    <property type="term" value="P:chromosome organization"/>
    <property type="evidence" value="ECO:0007669"/>
    <property type="project" value="InterPro"/>
</dbReference>
<dbReference type="EMBL" id="CP029449">
    <property type="protein sequence ID" value="AWL71147.1"/>
    <property type="molecule type" value="Genomic_DNA"/>
</dbReference>
<evidence type="ECO:0000313" key="4">
    <source>
        <dbReference type="Proteomes" id="UP000245399"/>
    </source>
</evidence>
<feature type="coiled-coil region" evidence="1">
    <location>
        <begin position="172"/>
        <end position="199"/>
    </location>
</feature>
<dbReference type="InterPro" id="IPR038713">
    <property type="entry name" value="Terminase_Gp1_N_sf"/>
</dbReference>